<dbReference type="PANTHER" id="PTHR31549">
    <property type="entry name" value="PROTEIN, PUTATIVE (DUF247)-RELATED-RELATED"/>
    <property type="match status" value="1"/>
</dbReference>
<dbReference type="InterPro" id="IPR004158">
    <property type="entry name" value="DUF247_pln"/>
</dbReference>
<sequence>MVKKTGPPADAKPKIQKVPSMLRDNDKFNKYFQPKMFSFGPRYHRDPSLKMAKQIKVNLAADFLQQNEKIKELKDCYEDEFTKNYEDHELAWMFLVDGCAILQFMYISVDFQADPDPETQLRKLGIQTDYLRQDLFLLENQLPYQL</sequence>
<dbReference type="Pfam" id="PF03140">
    <property type="entry name" value="DUF247"/>
    <property type="match status" value="1"/>
</dbReference>
<keyword evidence="2" id="KW-1185">Reference proteome</keyword>
<protein>
    <submittedName>
        <fullName evidence="1">Uncharacterized protein</fullName>
    </submittedName>
</protein>
<comment type="caution">
    <text evidence="1">The sequence shown here is derived from an EMBL/GenBank/DDBJ whole genome shotgun (WGS) entry which is preliminary data.</text>
</comment>
<reference evidence="1" key="1">
    <citation type="journal article" date="2023" name="Plant J.">
        <title>Genome sequences and population genomics provide insights into the demographic history, inbreeding, and mutation load of two 'living fossil' tree species of Dipteronia.</title>
        <authorList>
            <person name="Feng Y."/>
            <person name="Comes H.P."/>
            <person name="Chen J."/>
            <person name="Zhu S."/>
            <person name="Lu R."/>
            <person name="Zhang X."/>
            <person name="Li P."/>
            <person name="Qiu J."/>
            <person name="Olsen K.M."/>
            <person name="Qiu Y."/>
        </authorList>
    </citation>
    <scope>NUCLEOTIDE SEQUENCE</scope>
    <source>
        <strain evidence="1">KIB01</strain>
    </source>
</reference>
<gene>
    <name evidence="1" type="ORF">Ddye_005619</name>
</gene>
<proteinExistence type="predicted"/>
<name>A0AAD9XGF1_9ROSI</name>
<organism evidence="1 2">
    <name type="scientific">Dipteronia dyeriana</name>
    <dbReference type="NCBI Taxonomy" id="168575"/>
    <lineage>
        <taxon>Eukaryota</taxon>
        <taxon>Viridiplantae</taxon>
        <taxon>Streptophyta</taxon>
        <taxon>Embryophyta</taxon>
        <taxon>Tracheophyta</taxon>
        <taxon>Spermatophyta</taxon>
        <taxon>Magnoliopsida</taxon>
        <taxon>eudicotyledons</taxon>
        <taxon>Gunneridae</taxon>
        <taxon>Pentapetalae</taxon>
        <taxon>rosids</taxon>
        <taxon>malvids</taxon>
        <taxon>Sapindales</taxon>
        <taxon>Sapindaceae</taxon>
        <taxon>Hippocastanoideae</taxon>
        <taxon>Acereae</taxon>
        <taxon>Dipteronia</taxon>
    </lineage>
</organism>
<dbReference type="AlphaFoldDB" id="A0AAD9XGF1"/>
<dbReference type="EMBL" id="JANJYI010000002">
    <property type="protein sequence ID" value="KAK2659086.1"/>
    <property type="molecule type" value="Genomic_DNA"/>
</dbReference>
<accession>A0AAD9XGF1</accession>
<dbReference type="PANTHER" id="PTHR31549:SF191">
    <property type="entry name" value="DUF247 DOMAIN PROTEIN"/>
    <property type="match status" value="1"/>
</dbReference>
<dbReference type="Proteomes" id="UP001280121">
    <property type="component" value="Unassembled WGS sequence"/>
</dbReference>
<evidence type="ECO:0000313" key="2">
    <source>
        <dbReference type="Proteomes" id="UP001280121"/>
    </source>
</evidence>
<evidence type="ECO:0000313" key="1">
    <source>
        <dbReference type="EMBL" id="KAK2659086.1"/>
    </source>
</evidence>